<reference evidence="1 2" key="1">
    <citation type="submission" date="2020-08" db="EMBL/GenBank/DDBJ databases">
        <title>A Genomic Blueprint of the Chicken Gut Microbiome.</title>
        <authorList>
            <person name="Gilroy R."/>
            <person name="Ravi A."/>
            <person name="Getino M."/>
            <person name="Pursley I."/>
            <person name="Horton D.L."/>
            <person name="Alikhan N.-F."/>
            <person name="Baker D."/>
            <person name="Gharbi K."/>
            <person name="Hall N."/>
            <person name="Watson M."/>
            <person name="Adriaenssens E.M."/>
            <person name="Foster-Nyarko E."/>
            <person name="Jarju S."/>
            <person name="Secka A."/>
            <person name="Antonio M."/>
            <person name="Oren A."/>
            <person name="Chaudhuri R."/>
            <person name="La Ragione R.M."/>
            <person name="Hildebrand F."/>
            <person name="Pallen M.J."/>
        </authorList>
    </citation>
    <scope>NUCLEOTIDE SEQUENCE [LARGE SCALE GENOMIC DNA]</scope>
    <source>
        <strain evidence="1 2">N37</strain>
    </source>
</reference>
<dbReference type="Proteomes" id="UP000627166">
    <property type="component" value="Unassembled WGS sequence"/>
</dbReference>
<proteinExistence type="predicted"/>
<organism evidence="1 2">
    <name type="scientific">Clostridium faecium</name>
    <dbReference type="NCBI Taxonomy" id="2762223"/>
    <lineage>
        <taxon>Bacteria</taxon>
        <taxon>Bacillati</taxon>
        <taxon>Bacillota</taxon>
        <taxon>Clostridia</taxon>
        <taxon>Eubacteriales</taxon>
        <taxon>Clostridiaceae</taxon>
        <taxon>Clostridium</taxon>
    </lineage>
</organism>
<dbReference type="EMBL" id="JACSQB010000004">
    <property type="protein sequence ID" value="MBD8045516.1"/>
    <property type="molecule type" value="Genomic_DNA"/>
</dbReference>
<protein>
    <submittedName>
        <fullName evidence="1">Uncharacterized protein</fullName>
    </submittedName>
</protein>
<dbReference type="RefSeq" id="WP_191738373.1">
    <property type="nucleotide sequence ID" value="NZ_JACSQB010000004.1"/>
</dbReference>
<evidence type="ECO:0000313" key="2">
    <source>
        <dbReference type="Proteomes" id="UP000627166"/>
    </source>
</evidence>
<comment type="caution">
    <text evidence="1">The sequence shown here is derived from an EMBL/GenBank/DDBJ whole genome shotgun (WGS) entry which is preliminary data.</text>
</comment>
<name>A0ABR8YMU9_9CLOT</name>
<sequence>MEVYEGSGTGAPVYVANKIGDDLIRINEDSKSDYYIKVIAKPGAKADPYTSYTLTTGNRIGSRSVEKSFSPTSISCPGNNVYSDITSMNLSNDLSIPNSAMIKSITVEGQGVSTGNTFAEIKSSKLGWTKTRLSSNSANFIGYKYSDQIKVKDKWELKYVSSALAKTKWSNLKASISYDYDKTEDWD</sequence>
<accession>A0ABR8YMU9</accession>
<evidence type="ECO:0000313" key="1">
    <source>
        <dbReference type="EMBL" id="MBD8045516.1"/>
    </source>
</evidence>
<gene>
    <name evidence="1" type="ORF">H9637_00415</name>
</gene>
<keyword evidence="2" id="KW-1185">Reference proteome</keyword>